<feature type="signal peptide" evidence="1">
    <location>
        <begin position="1"/>
        <end position="23"/>
    </location>
</feature>
<dbReference type="Gene3D" id="2.60.120.890">
    <property type="entry name" value="BT2081, beta-jelly-roll domain"/>
    <property type="match status" value="1"/>
</dbReference>
<evidence type="ECO:0000313" key="4">
    <source>
        <dbReference type="EMBL" id="MDN0049563.1"/>
    </source>
</evidence>
<dbReference type="Pfam" id="PF13944">
    <property type="entry name" value="Calycin_like"/>
    <property type="match status" value="1"/>
</dbReference>
<dbReference type="InterPro" id="IPR038653">
    <property type="entry name" value="Put_CMD_sf"/>
</dbReference>
<feature type="domain" description="Putative carbohydrate metabolism" evidence="2">
    <location>
        <begin position="276"/>
        <end position="498"/>
    </location>
</feature>
<organism evidence="4 5">
    <name type="scientific">Bacteroides gallinaceum</name>
    <dbReference type="NCBI Taxonomy" id="1462571"/>
    <lineage>
        <taxon>Bacteria</taxon>
        <taxon>Pseudomonadati</taxon>
        <taxon>Bacteroidota</taxon>
        <taxon>Bacteroidia</taxon>
        <taxon>Bacteroidales</taxon>
        <taxon>Bacteroidaceae</taxon>
        <taxon>Bacteroides</taxon>
    </lineage>
</organism>
<dbReference type="Gene3D" id="2.40.128.350">
    <property type="match status" value="1"/>
</dbReference>
<evidence type="ECO:0000259" key="2">
    <source>
        <dbReference type="Pfam" id="PF13201"/>
    </source>
</evidence>
<dbReference type="RefSeq" id="WP_301639871.1">
    <property type="nucleotide sequence ID" value="NZ_JAUEII010000018.1"/>
</dbReference>
<feature type="chain" id="PRO_5046981425" evidence="1">
    <location>
        <begin position="24"/>
        <end position="505"/>
    </location>
</feature>
<dbReference type="Gene3D" id="2.60.40.2340">
    <property type="match status" value="1"/>
</dbReference>
<dbReference type="PROSITE" id="PS51257">
    <property type="entry name" value="PROKAR_LIPOPROTEIN"/>
    <property type="match status" value="1"/>
</dbReference>
<dbReference type="EMBL" id="JAUEII010000018">
    <property type="protein sequence ID" value="MDN0049563.1"/>
    <property type="molecule type" value="Genomic_DNA"/>
</dbReference>
<reference evidence="4" key="1">
    <citation type="submission" date="2023-06" db="EMBL/GenBank/DDBJ databases">
        <authorList>
            <person name="Zeman M."/>
            <person name="Kubasova T."/>
            <person name="Jahodarova E."/>
            <person name="Nykrynova M."/>
            <person name="Rychlik I."/>
        </authorList>
    </citation>
    <scope>NUCLEOTIDE SEQUENCE</scope>
    <source>
        <strain evidence="4">84_SSukc20</strain>
    </source>
</reference>
<dbReference type="Pfam" id="PF13201">
    <property type="entry name" value="PCMD"/>
    <property type="match status" value="1"/>
</dbReference>
<gene>
    <name evidence="4" type="ORF">QVO10_09235</name>
</gene>
<accession>A0ABT7X6P8</accession>
<dbReference type="InterPro" id="IPR025112">
    <property type="entry name" value="PCMD"/>
</dbReference>
<sequence length="505" mass="53192">MKKNLFFYVFAVLCTMPFFTSCSDDDEDTPVVIPVSEEIAGNYKGTLDVTVDGQKLASVAQRISVAESGDNAINLSIADFSFLGIEVGDIDLNNCALTPNGERYDFTGVTTVESTILTADVNATGYFNNGGLHIDLDIDATLGGQKQAVTVTYDGTRLTGNESSAAQITSFTFDTSVAANAAVLSQPVIDEANATITFKAEEDGDVSALVPTIEVSAGATVTPASGSAVSFASGSATFTVVAEDGTSKTYTVSCNMGSLIQYDFETWATPEGAMSPEVVNPEGWATCNDAVALIKNLGSLGGITYTGEYPVRQTTDAYSGSTAAMLESVDTQGGNIFGQTIPKVTAGSMFLGTFNAFAAMTDPMATTEFGILYDKKPVKVSGYYKYTPGAEFYNAAGELQADQKDACAISAVLYEVESEDETLNGSTIYTSDKIVAMASFSSGETVAEYTPFELNLEYVKDYDASKTYKFAVIFSASADGAAYNAAVGSTLYIDDVTIENEAVTE</sequence>
<feature type="domain" description="Lipocalin-like" evidence="3">
    <location>
        <begin position="39"/>
        <end position="156"/>
    </location>
</feature>
<dbReference type="Proteomes" id="UP001167871">
    <property type="component" value="Unassembled WGS sequence"/>
</dbReference>
<dbReference type="InterPro" id="IPR024311">
    <property type="entry name" value="Lipocalin-like"/>
</dbReference>
<name>A0ABT7X6P8_9BACE</name>
<evidence type="ECO:0000313" key="5">
    <source>
        <dbReference type="Proteomes" id="UP001167871"/>
    </source>
</evidence>
<comment type="caution">
    <text evidence="4">The sequence shown here is derived from an EMBL/GenBank/DDBJ whole genome shotgun (WGS) entry which is preliminary data.</text>
</comment>
<evidence type="ECO:0000259" key="3">
    <source>
        <dbReference type="Pfam" id="PF13944"/>
    </source>
</evidence>
<evidence type="ECO:0000256" key="1">
    <source>
        <dbReference type="SAM" id="SignalP"/>
    </source>
</evidence>
<protein>
    <submittedName>
        <fullName evidence="4">PCMD domain-containing protein</fullName>
    </submittedName>
</protein>
<keyword evidence="5" id="KW-1185">Reference proteome</keyword>
<proteinExistence type="predicted"/>
<keyword evidence="1" id="KW-0732">Signal</keyword>
<reference evidence="4" key="2">
    <citation type="submission" date="2024-05" db="EMBL/GenBank/DDBJ databases">
        <title>Identification and characterization of horizontal gene transfer across gut microbiota members of farm animals based on homology search.</title>
        <authorList>
            <person name="Schwarzerova J."/>
            <person name="Nykrynova M."/>
            <person name="Jureckova K."/>
            <person name="Cejkova D."/>
            <person name="Rychlik I."/>
        </authorList>
    </citation>
    <scope>NUCLEOTIDE SEQUENCE</scope>
    <source>
        <strain evidence="4">84_SSukc20</strain>
    </source>
</reference>